<accession>A0A1H0KVH9</accession>
<keyword evidence="1" id="KW-0812">Transmembrane</keyword>
<sequence>MTHACLSPDPIHAAIERHRAACDAYHLAPSLITNDDMDAATDALVATVCTSRFGALSLLDHLRNWLNEEAEFAAGHQPSYRIAFARAADLTLFLGRAIPPTVLPRAMPSGRLGMPVSARPLPAVDRQHRTAAVTPRDEPQPGAIEPWEAVTPVRPDTAHSRSLRFLDTAGELLAAVAIIGGGMVLTGLATLL</sequence>
<dbReference type="RefSeq" id="WP_244507788.1">
    <property type="nucleotide sequence ID" value="NZ_FNHS01000029.1"/>
</dbReference>
<evidence type="ECO:0000313" key="3">
    <source>
        <dbReference type="Proteomes" id="UP000198704"/>
    </source>
</evidence>
<name>A0A1H0KVH9_9HYPH</name>
<evidence type="ECO:0000313" key="2">
    <source>
        <dbReference type="EMBL" id="SDO59740.1"/>
    </source>
</evidence>
<protein>
    <submittedName>
        <fullName evidence="2">Uncharacterized protein</fullName>
    </submittedName>
</protein>
<proteinExistence type="predicted"/>
<reference evidence="3" key="1">
    <citation type="submission" date="2016-10" db="EMBL/GenBank/DDBJ databases">
        <authorList>
            <person name="Varghese N."/>
            <person name="Submissions S."/>
        </authorList>
    </citation>
    <scope>NUCLEOTIDE SEQUENCE [LARGE SCALE GENOMIC DNA]</scope>
    <source>
        <strain evidence="3">BL47</strain>
    </source>
</reference>
<keyword evidence="1" id="KW-1133">Transmembrane helix</keyword>
<dbReference type="AlphaFoldDB" id="A0A1H0KVH9"/>
<organism evidence="2 3">
    <name type="scientific">Methylobacterium phyllostachyos</name>
    <dbReference type="NCBI Taxonomy" id="582672"/>
    <lineage>
        <taxon>Bacteria</taxon>
        <taxon>Pseudomonadati</taxon>
        <taxon>Pseudomonadota</taxon>
        <taxon>Alphaproteobacteria</taxon>
        <taxon>Hyphomicrobiales</taxon>
        <taxon>Methylobacteriaceae</taxon>
        <taxon>Methylobacterium</taxon>
    </lineage>
</organism>
<dbReference type="STRING" id="582672.SAMN05216360_12925"/>
<dbReference type="Proteomes" id="UP000198704">
    <property type="component" value="Unassembled WGS sequence"/>
</dbReference>
<keyword evidence="1" id="KW-0472">Membrane</keyword>
<gene>
    <name evidence="2" type="ORF">SAMN05216360_12925</name>
</gene>
<dbReference type="EMBL" id="FNHS01000029">
    <property type="protein sequence ID" value="SDO59740.1"/>
    <property type="molecule type" value="Genomic_DNA"/>
</dbReference>
<feature type="transmembrane region" description="Helical" evidence="1">
    <location>
        <begin position="172"/>
        <end position="191"/>
    </location>
</feature>
<evidence type="ECO:0000256" key="1">
    <source>
        <dbReference type="SAM" id="Phobius"/>
    </source>
</evidence>
<keyword evidence="3" id="KW-1185">Reference proteome</keyword>